<comment type="similarity">
    <text evidence="1">Belongs to the GSP E family.</text>
</comment>
<dbReference type="Gene3D" id="3.40.50.300">
    <property type="entry name" value="P-loop containing nucleotide triphosphate hydrolases"/>
    <property type="match status" value="1"/>
</dbReference>
<evidence type="ECO:0000256" key="1">
    <source>
        <dbReference type="ARBA" id="ARBA00006611"/>
    </source>
</evidence>
<dbReference type="InterPro" id="IPR001482">
    <property type="entry name" value="T2SS/T4SS_dom"/>
</dbReference>
<accession>A0ABN2W2R3</accession>
<dbReference type="CDD" id="cd01130">
    <property type="entry name" value="VirB11-like_ATPase"/>
    <property type="match status" value="1"/>
</dbReference>
<gene>
    <name evidence="3" type="ORF">GCM10009821_16870</name>
</gene>
<evidence type="ECO:0000313" key="3">
    <source>
        <dbReference type="EMBL" id="GAA2077826.1"/>
    </source>
</evidence>
<dbReference type="EMBL" id="BAAAPY010000005">
    <property type="protein sequence ID" value="GAA2077826.1"/>
    <property type="molecule type" value="Genomic_DNA"/>
</dbReference>
<sequence>MSLSDRLATVREANSFTEPTGVEDLVDVEAGTAVGDAYAAMKARASEALFDRIGSRINDPSLTEDQLHAFVREELAALVDADQQLLLSADERRRLLRDVEADALGLGPLERMLAEDEITEIMVNRYDQVYVERAGRLTLSTARFTSEEHLRRVIDRIVNRVGRRVDESSPLVDARLPDGSRVNAVIPPLAVDGSSLTIRKFSRRPFTVTDLIGFGTMTEQMAHLLDACVQARLNILVSGGTGTGKTTMLNVLSRFIPSDERIVTIEDAVELNLQQPHVIRLESRPPNIEGSGQVTIRDLVRNSLRMRPDRIVVGECRSGEALDMLQAMNTGHDGSISTLHANSPRDCMSRLETLVLMAGMDLPLRAIREQAASAVDLIVQIARLRDGSRRIVNVTEVMGMEGDTIVLQDIFTFDFGAGVDEHGRFRGTAVPTGIRPRFSERFADQGITFDLDNLVRQGRGW</sequence>
<dbReference type="PANTHER" id="PTHR30486">
    <property type="entry name" value="TWITCHING MOTILITY PROTEIN PILT"/>
    <property type="match status" value="1"/>
</dbReference>
<dbReference type="RefSeq" id="WP_344326951.1">
    <property type="nucleotide sequence ID" value="NZ_BAAAPY010000005.1"/>
</dbReference>
<dbReference type="PANTHER" id="PTHR30486:SF15">
    <property type="entry name" value="TYPE II_IV SECRETION SYSTEM ATPASE"/>
    <property type="match status" value="1"/>
</dbReference>
<organism evidence="3 4">
    <name type="scientific">Aeromicrobium halocynthiae</name>
    <dbReference type="NCBI Taxonomy" id="560557"/>
    <lineage>
        <taxon>Bacteria</taxon>
        <taxon>Bacillati</taxon>
        <taxon>Actinomycetota</taxon>
        <taxon>Actinomycetes</taxon>
        <taxon>Propionibacteriales</taxon>
        <taxon>Nocardioidaceae</taxon>
        <taxon>Aeromicrobium</taxon>
    </lineage>
</organism>
<dbReference type="Proteomes" id="UP001501480">
    <property type="component" value="Unassembled WGS sequence"/>
</dbReference>
<dbReference type="InterPro" id="IPR027417">
    <property type="entry name" value="P-loop_NTPase"/>
</dbReference>
<dbReference type="Gene3D" id="3.30.450.380">
    <property type="match status" value="1"/>
</dbReference>
<protein>
    <submittedName>
        <fullName evidence="3">CpaF family protein</fullName>
    </submittedName>
</protein>
<keyword evidence="4" id="KW-1185">Reference proteome</keyword>
<dbReference type="SUPFAM" id="SSF52540">
    <property type="entry name" value="P-loop containing nucleoside triphosphate hydrolases"/>
    <property type="match status" value="1"/>
</dbReference>
<evidence type="ECO:0000259" key="2">
    <source>
        <dbReference type="Pfam" id="PF00437"/>
    </source>
</evidence>
<dbReference type="Pfam" id="PF00437">
    <property type="entry name" value="T2SSE"/>
    <property type="match status" value="1"/>
</dbReference>
<comment type="caution">
    <text evidence="3">The sequence shown here is derived from an EMBL/GenBank/DDBJ whole genome shotgun (WGS) entry which is preliminary data.</text>
</comment>
<feature type="domain" description="Bacterial type II secretion system protein E" evidence="2">
    <location>
        <begin position="105"/>
        <end position="383"/>
    </location>
</feature>
<proteinExistence type="inferred from homology"/>
<dbReference type="InterPro" id="IPR050921">
    <property type="entry name" value="T4SS_GSP_E_ATPase"/>
</dbReference>
<reference evidence="3 4" key="1">
    <citation type="journal article" date="2019" name="Int. J. Syst. Evol. Microbiol.">
        <title>The Global Catalogue of Microorganisms (GCM) 10K type strain sequencing project: providing services to taxonomists for standard genome sequencing and annotation.</title>
        <authorList>
            <consortium name="The Broad Institute Genomics Platform"/>
            <consortium name="The Broad Institute Genome Sequencing Center for Infectious Disease"/>
            <person name="Wu L."/>
            <person name="Ma J."/>
        </authorList>
    </citation>
    <scope>NUCLEOTIDE SEQUENCE [LARGE SCALE GENOMIC DNA]</scope>
    <source>
        <strain evidence="3 4">JCM 15749</strain>
    </source>
</reference>
<name>A0ABN2W2R3_9ACTN</name>
<evidence type="ECO:0000313" key="4">
    <source>
        <dbReference type="Proteomes" id="UP001501480"/>
    </source>
</evidence>